<reference evidence="1 2" key="1">
    <citation type="journal article" date="2019" name="Emerg. Microbes Infect.">
        <title>Comprehensive subspecies identification of 175 nontuberculous mycobacteria species based on 7547 genomic profiles.</title>
        <authorList>
            <person name="Matsumoto Y."/>
            <person name="Kinjo T."/>
            <person name="Motooka D."/>
            <person name="Nabeya D."/>
            <person name="Jung N."/>
            <person name="Uechi K."/>
            <person name="Horii T."/>
            <person name="Iida T."/>
            <person name="Fujita J."/>
            <person name="Nakamura S."/>
        </authorList>
    </citation>
    <scope>NUCLEOTIDE SEQUENCE [LARGE SCALE GENOMIC DNA]</scope>
    <source>
        <strain evidence="1 2">JCM 13392</strain>
    </source>
</reference>
<keyword evidence="2" id="KW-1185">Reference proteome</keyword>
<protein>
    <submittedName>
        <fullName evidence="1">Uncharacterized protein</fullName>
    </submittedName>
</protein>
<gene>
    <name evidence="1" type="ORF">MMUR_28350</name>
</gene>
<dbReference type="AlphaFoldDB" id="A0A7I9WM84"/>
<comment type="caution">
    <text evidence="1">The sequence shown here is derived from an EMBL/GenBank/DDBJ whole genome shotgun (WGS) entry which is preliminary data.</text>
</comment>
<sequence length="312" mass="36311">MLYIRPVIREAWDGNEWQAHCCSLLSLAYREEIQMIPDRIRGDHGLEAYRLDDGIVYQCYAPESSPSIAAQTELQKTKIRTDIGKLVKNENELMKLLGTNYQIRRWVLLTPEYDDKELLKYARTKSDRTRKTPPIPRWCHDTFEIVIKKDTELFPSQLSILYSTTPQMPINVDSAAKADLPERVELAVWKRLEEKLSVHPSLAADPDYLEDTVQALLLDYVRGEDHLQQIEQRYPFAYTKIRQRADLTLSMLQRRLMVGSVDGATEEALTENLARALQQDQPQLEPIVCAVLARHYFSSWWINCPMRYRKIA</sequence>
<organism evidence="1 2">
    <name type="scientific">Mycolicibacterium murale</name>
    <dbReference type="NCBI Taxonomy" id="182220"/>
    <lineage>
        <taxon>Bacteria</taxon>
        <taxon>Bacillati</taxon>
        <taxon>Actinomycetota</taxon>
        <taxon>Actinomycetes</taxon>
        <taxon>Mycobacteriales</taxon>
        <taxon>Mycobacteriaceae</taxon>
        <taxon>Mycolicibacterium</taxon>
    </lineage>
</organism>
<name>A0A7I9WM84_9MYCO</name>
<proteinExistence type="predicted"/>
<evidence type="ECO:0000313" key="1">
    <source>
        <dbReference type="EMBL" id="GFG58699.1"/>
    </source>
</evidence>
<accession>A0A7I9WM84</accession>
<dbReference type="EMBL" id="BLKT01000003">
    <property type="protein sequence ID" value="GFG58699.1"/>
    <property type="molecule type" value="Genomic_DNA"/>
</dbReference>
<evidence type="ECO:0000313" key="2">
    <source>
        <dbReference type="Proteomes" id="UP000465241"/>
    </source>
</evidence>
<dbReference type="Proteomes" id="UP000465241">
    <property type="component" value="Unassembled WGS sequence"/>
</dbReference>